<dbReference type="InterPro" id="IPR050343">
    <property type="entry name" value="RsuA_PseudoU_synthase"/>
</dbReference>
<accession>A0ABU8EUT7</accession>
<dbReference type="InterPro" id="IPR002942">
    <property type="entry name" value="S4_RNA-bd"/>
</dbReference>
<dbReference type="InterPro" id="IPR042092">
    <property type="entry name" value="PsdUridine_s_RsuA/RluB/E/F_cat"/>
</dbReference>
<dbReference type="SUPFAM" id="SSF55174">
    <property type="entry name" value="Alpha-L RNA-binding motif"/>
    <property type="match status" value="1"/>
</dbReference>
<comment type="similarity">
    <text evidence="1 6">Belongs to the pseudouridine synthase RsuA family.</text>
</comment>
<comment type="catalytic activity">
    <reaction evidence="4">
        <text>uridine(2604) in 23S rRNA = pseudouridine(2604) in 23S rRNA</text>
        <dbReference type="Rhea" id="RHEA:38875"/>
        <dbReference type="Rhea" id="RHEA-COMP:10093"/>
        <dbReference type="Rhea" id="RHEA-COMP:10094"/>
        <dbReference type="ChEBI" id="CHEBI:65314"/>
        <dbReference type="ChEBI" id="CHEBI:65315"/>
        <dbReference type="EC" id="5.4.99.21"/>
    </reaction>
</comment>
<evidence type="ECO:0000256" key="1">
    <source>
        <dbReference type="ARBA" id="ARBA00008348"/>
    </source>
</evidence>
<dbReference type="PROSITE" id="PS50889">
    <property type="entry name" value="S4"/>
    <property type="match status" value="1"/>
</dbReference>
<dbReference type="EMBL" id="JBAWKS010000001">
    <property type="protein sequence ID" value="MEI4550698.1"/>
    <property type="molecule type" value="Genomic_DNA"/>
</dbReference>
<evidence type="ECO:0000256" key="4">
    <source>
        <dbReference type="ARBA" id="ARBA00036535"/>
    </source>
</evidence>
<keyword evidence="2 6" id="KW-0413">Isomerase</keyword>
<feature type="domain" description="RNA-binding S4" evidence="7">
    <location>
        <begin position="1"/>
        <end position="60"/>
    </location>
</feature>
<comment type="caution">
    <text evidence="8">The sequence shown here is derived from an EMBL/GenBank/DDBJ whole genome shotgun (WGS) entry which is preliminary data.</text>
</comment>
<dbReference type="InterPro" id="IPR036986">
    <property type="entry name" value="S4_RNA-bd_sf"/>
</dbReference>
<dbReference type="InterPro" id="IPR018496">
    <property type="entry name" value="PsdUridine_synth_RsuA/RluB_CS"/>
</dbReference>
<comment type="catalytic activity">
    <reaction evidence="3">
        <text>uridine(35) in tRNA(Tyr) = pseudouridine(35) in tRNA(Tyr)</text>
        <dbReference type="Rhea" id="RHEA:60556"/>
        <dbReference type="Rhea" id="RHEA-COMP:15607"/>
        <dbReference type="Rhea" id="RHEA-COMP:15608"/>
        <dbReference type="ChEBI" id="CHEBI:65314"/>
        <dbReference type="ChEBI" id="CHEBI:65315"/>
    </reaction>
</comment>
<dbReference type="CDD" id="cd00165">
    <property type="entry name" value="S4"/>
    <property type="match status" value="1"/>
</dbReference>
<evidence type="ECO:0000313" key="8">
    <source>
        <dbReference type="EMBL" id="MEI4550698.1"/>
    </source>
</evidence>
<dbReference type="Gene3D" id="3.30.70.1560">
    <property type="entry name" value="Alpha-L RNA-binding motif"/>
    <property type="match status" value="1"/>
</dbReference>
<dbReference type="InterPro" id="IPR006145">
    <property type="entry name" value="PsdUridine_synth_RsuA/RluA"/>
</dbReference>
<sequence>MAKFIADAGVCSRRQASRLIDDKCVLVNGRPANHIDHVDASDVIEVNGQQVKALTTKSYFAIYKPIGVDCKLIESDPTSLVHLLPKQIRLFPIGRLDKDSHGLLLLTNDGELCQQLNHPDFDKEKEYIVTTSKPITDEFCQQMMSGVPVKGVITRRCEVEQINETQFRIILTQGLNRQIRRMTKYCGNYVVDLKRVRIASLSLAELNLTPGKYCEIAKAQITS</sequence>
<evidence type="ECO:0000256" key="5">
    <source>
        <dbReference type="PROSITE-ProRule" id="PRU00182"/>
    </source>
</evidence>
<evidence type="ECO:0000256" key="2">
    <source>
        <dbReference type="ARBA" id="ARBA00023235"/>
    </source>
</evidence>
<dbReference type="SMART" id="SM00363">
    <property type="entry name" value="S4"/>
    <property type="match status" value="1"/>
</dbReference>
<reference evidence="8 9" key="1">
    <citation type="submission" date="2023-12" db="EMBL/GenBank/DDBJ databases">
        <title>Friends and Foes: Symbiotic and Algicidal bacterial influence on Karenia brevis blooms.</title>
        <authorList>
            <person name="Fei C."/>
            <person name="Mohamed A.R."/>
            <person name="Booker A."/>
            <person name="Arshad M."/>
            <person name="Klass S."/>
            <person name="Ahn S."/>
            <person name="Gilbert P.M."/>
            <person name="Heil C.A."/>
            <person name="Martinez J.M."/>
            <person name="Amin S.A."/>
        </authorList>
    </citation>
    <scope>NUCLEOTIDE SEQUENCE [LARGE SCALE GENOMIC DNA]</scope>
    <source>
        <strain evidence="8 9">CE15</strain>
    </source>
</reference>
<evidence type="ECO:0000256" key="3">
    <source>
        <dbReference type="ARBA" id="ARBA00036390"/>
    </source>
</evidence>
<name>A0ABU8EUT7_9GAMM</name>
<dbReference type="InterPro" id="IPR020103">
    <property type="entry name" value="PsdUridine_synth_cat_dom_sf"/>
</dbReference>
<evidence type="ECO:0000313" key="9">
    <source>
        <dbReference type="Proteomes" id="UP001382455"/>
    </source>
</evidence>
<dbReference type="PANTHER" id="PTHR47683:SF2">
    <property type="entry name" value="RNA-BINDING S4 DOMAIN-CONTAINING PROTEIN"/>
    <property type="match status" value="1"/>
</dbReference>
<gene>
    <name evidence="8" type="ORF">WAE96_13590</name>
</gene>
<evidence type="ECO:0000259" key="7">
    <source>
        <dbReference type="SMART" id="SM00363"/>
    </source>
</evidence>
<dbReference type="RefSeq" id="WP_336435798.1">
    <property type="nucleotide sequence ID" value="NZ_JBAWKS010000001.1"/>
</dbReference>
<dbReference type="Proteomes" id="UP001382455">
    <property type="component" value="Unassembled WGS sequence"/>
</dbReference>
<dbReference type="Pfam" id="PF01479">
    <property type="entry name" value="S4"/>
    <property type="match status" value="1"/>
</dbReference>
<dbReference type="InterPro" id="IPR020094">
    <property type="entry name" value="TruA/RsuA/RluB/E/F_N"/>
</dbReference>
<protein>
    <recommendedName>
        <fullName evidence="6">Pseudouridine synthase</fullName>
        <ecNumber evidence="6">5.4.99.-</ecNumber>
    </recommendedName>
</protein>
<dbReference type="GO" id="GO:0016853">
    <property type="term" value="F:isomerase activity"/>
    <property type="evidence" value="ECO:0007669"/>
    <property type="project" value="UniProtKB-KW"/>
</dbReference>
<dbReference type="SUPFAM" id="SSF55120">
    <property type="entry name" value="Pseudouridine synthase"/>
    <property type="match status" value="1"/>
</dbReference>
<keyword evidence="5" id="KW-0694">RNA-binding</keyword>
<dbReference type="Pfam" id="PF00849">
    <property type="entry name" value="PseudoU_synth_2"/>
    <property type="match status" value="1"/>
</dbReference>
<evidence type="ECO:0000256" key="6">
    <source>
        <dbReference type="RuleBase" id="RU003887"/>
    </source>
</evidence>
<dbReference type="EC" id="5.4.99.-" evidence="6"/>
<organism evidence="8 9">
    <name type="scientific">Pseudoalteromonas spongiae</name>
    <dbReference type="NCBI Taxonomy" id="298657"/>
    <lineage>
        <taxon>Bacteria</taxon>
        <taxon>Pseudomonadati</taxon>
        <taxon>Pseudomonadota</taxon>
        <taxon>Gammaproteobacteria</taxon>
        <taxon>Alteromonadales</taxon>
        <taxon>Pseudoalteromonadaceae</taxon>
        <taxon>Pseudoalteromonas</taxon>
    </lineage>
</organism>
<keyword evidence="9" id="KW-1185">Reference proteome</keyword>
<dbReference type="Gene3D" id="3.30.70.580">
    <property type="entry name" value="Pseudouridine synthase I, catalytic domain, N-terminal subdomain"/>
    <property type="match status" value="1"/>
</dbReference>
<dbReference type="Gene3D" id="3.10.290.10">
    <property type="entry name" value="RNA-binding S4 domain"/>
    <property type="match status" value="1"/>
</dbReference>
<dbReference type="NCBIfam" id="TIGR00093">
    <property type="entry name" value="pseudouridine synthase"/>
    <property type="match status" value="1"/>
</dbReference>
<proteinExistence type="inferred from homology"/>
<dbReference type="InterPro" id="IPR000748">
    <property type="entry name" value="PsdUridine_synth_RsuA/RluB/E/F"/>
</dbReference>
<dbReference type="PROSITE" id="PS01149">
    <property type="entry name" value="PSI_RSU"/>
    <property type="match status" value="1"/>
</dbReference>
<dbReference type="PANTHER" id="PTHR47683">
    <property type="entry name" value="PSEUDOURIDINE SYNTHASE FAMILY PROTEIN-RELATED"/>
    <property type="match status" value="1"/>
</dbReference>